<evidence type="ECO:0000256" key="1">
    <source>
        <dbReference type="ARBA" id="ARBA00001971"/>
    </source>
</evidence>
<evidence type="ECO:0000256" key="4">
    <source>
        <dbReference type="ARBA" id="ARBA00023004"/>
    </source>
</evidence>
<keyword evidence="7" id="KW-1185">Reference proteome</keyword>
<dbReference type="Proteomes" id="UP001432027">
    <property type="component" value="Unassembled WGS sequence"/>
</dbReference>
<organism evidence="6 7">
    <name type="scientific">Pristionchus entomophagus</name>
    <dbReference type="NCBI Taxonomy" id="358040"/>
    <lineage>
        <taxon>Eukaryota</taxon>
        <taxon>Metazoa</taxon>
        <taxon>Ecdysozoa</taxon>
        <taxon>Nematoda</taxon>
        <taxon>Chromadorea</taxon>
        <taxon>Rhabditida</taxon>
        <taxon>Rhabditina</taxon>
        <taxon>Diplogasteromorpha</taxon>
        <taxon>Diplogasteroidea</taxon>
        <taxon>Neodiplogasteridae</taxon>
        <taxon>Pristionchus</taxon>
    </lineage>
</organism>
<keyword evidence="5" id="KW-0560">Oxidoreductase</keyword>
<dbReference type="PANTHER" id="PTHR24291">
    <property type="entry name" value="CYTOCHROME P450 FAMILY 4"/>
    <property type="match status" value="1"/>
</dbReference>
<sequence>MWTLHDLLPAALLVIVTAALYRVREVLLNSIVLTARSLYHLWNLNGPTNYPLVGCVLELKWDITELTFQLETIIRGIIGKDPNQLGILKFWLGPVPVVALLRARHVKILLESNTNITKPWPYDIISEWIGRGLLTSTSKKWHSRRKIITPTFHFSILKGYRDVFVTQGRIFVDQVEAVADSGRETDLFPFIKRCALDIIC</sequence>
<dbReference type="SUPFAM" id="SSF48264">
    <property type="entry name" value="Cytochrome P450"/>
    <property type="match status" value="1"/>
</dbReference>
<reference evidence="6" key="1">
    <citation type="submission" date="2023-10" db="EMBL/GenBank/DDBJ databases">
        <title>Genome assembly of Pristionchus species.</title>
        <authorList>
            <person name="Yoshida K."/>
            <person name="Sommer R.J."/>
        </authorList>
    </citation>
    <scope>NUCLEOTIDE SEQUENCE</scope>
    <source>
        <strain evidence="6">RS0144</strain>
    </source>
</reference>
<dbReference type="InterPro" id="IPR001128">
    <property type="entry name" value="Cyt_P450"/>
</dbReference>
<keyword evidence="3" id="KW-0479">Metal-binding</keyword>
<comment type="cofactor">
    <cofactor evidence="1">
        <name>heme</name>
        <dbReference type="ChEBI" id="CHEBI:30413"/>
    </cofactor>
</comment>
<keyword evidence="3" id="KW-0349">Heme</keyword>
<evidence type="ECO:0000313" key="6">
    <source>
        <dbReference type="EMBL" id="GMS93173.1"/>
    </source>
</evidence>
<dbReference type="GO" id="GO:0016705">
    <property type="term" value="F:oxidoreductase activity, acting on paired donors, with incorporation or reduction of molecular oxygen"/>
    <property type="evidence" value="ECO:0007669"/>
    <property type="project" value="InterPro"/>
</dbReference>
<dbReference type="GO" id="GO:0004497">
    <property type="term" value="F:monooxygenase activity"/>
    <property type="evidence" value="ECO:0007669"/>
    <property type="project" value="UniProtKB-KW"/>
</dbReference>
<dbReference type="Pfam" id="PF00067">
    <property type="entry name" value="p450"/>
    <property type="match status" value="1"/>
</dbReference>
<evidence type="ECO:0008006" key="8">
    <source>
        <dbReference type="Google" id="ProtNLM"/>
    </source>
</evidence>
<feature type="non-terminal residue" evidence="6">
    <location>
        <position position="200"/>
    </location>
</feature>
<dbReference type="EMBL" id="BTSX01000004">
    <property type="protein sequence ID" value="GMS93173.1"/>
    <property type="molecule type" value="Genomic_DNA"/>
</dbReference>
<dbReference type="PANTHER" id="PTHR24291:SF146">
    <property type="entry name" value="CYTOCHROME P450"/>
    <property type="match status" value="1"/>
</dbReference>
<dbReference type="GO" id="GO:0020037">
    <property type="term" value="F:heme binding"/>
    <property type="evidence" value="ECO:0007669"/>
    <property type="project" value="InterPro"/>
</dbReference>
<dbReference type="AlphaFoldDB" id="A0AAV5TF88"/>
<evidence type="ECO:0000256" key="3">
    <source>
        <dbReference type="ARBA" id="ARBA00022617"/>
    </source>
</evidence>
<keyword evidence="4" id="KW-0408">Iron</keyword>
<gene>
    <name evidence="6" type="ORF">PENTCL1PPCAC_15348</name>
</gene>
<evidence type="ECO:0000256" key="2">
    <source>
        <dbReference type="ARBA" id="ARBA00010617"/>
    </source>
</evidence>
<comment type="caution">
    <text evidence="6">The sequence shown here is derived from an EMBL/GenBank/DDBJ whole genome shotgun (WGS) entry which is preliminary data.</text>
</comment>
<dbReference type="InterPro" id="IPR036396">
    <property type="entry name" value="Cyt_P450_sf"/>
</dbReference>
<name>A0AAV5TF88_9BILA</name>
<dbReference type="Gene3D" id="1.10.630.10">
    <property type="entry name" value="Cytochrome P450"/>
    <property type="match status" value="1"/>
</dbReference>
<evidence type="ECO:0000256" key="5">
    <source>
        <dbReference type="ARBA" id="ARBA00023033"/>
    </source>
</evidence>
<comment type="similarity">
    <text evidence="2">Belongs to the cytochrome P450 family.</text>
</comment>
<keyword evidence="5" id="KW-0503">Monooxygenase</keyword>
<dbReference type="GO" id="GO:0005506">
    <property type="term" value="F:iron ion binding"/>
    <property type="evidence" value="ECO:0007669"/>
    <property type="project" value="InterPro"/>
</dbReference>
<dbReference type="InterPro" id="IPR050196">
    <property type="entry name" value="Cytochrome_P450_Monoox"/>
</dbReference>
<protein>
    <recommendedName>
        <fullName evidence="8">Cytochrome P450</fullName>
    </recommendedName>
</protein>
<accession>A0AAV5TF88</accession>
<evidence type="ECO:0000313" key="7">
    <source>
        <dbReference type="Proteomes" id="UP001432027"/>
    </source>
</evidence>
<proteinExistence type="inferred from homology"/>